<accession>A0A2S7T6E3</accession>
<dbReference type="Pfam" id="PF09674">
    <property type="entry name" value="DUF2400"/>
    <property type="match status" value="1"/>
</dbReference>
<gene>
    <name evidence="1" type="ORF">BST99_04420</name>
</gene>
<dbReference type="NCBIfam" id="TIGR02757">
    <property type="entry name" value="TIGR02757 family protein"/>
    <property type="match status" value="1"/>
</dbReference>
<dbReference type="AlphaFoldDB" id="A0A2S7T6E3"/>
<evidence type="ECO:0000313" key="1">
    <source>
        <dbReference type="EMBL" id="PQJ15075.1"/>
    </source>
</evidence>
<evidence type="ECO:0000313" key="2">
    <source>
        <dbReference type="Proteomes" id="UP000239366"/>
    </source>
</evidence>
<keyword evidence="2" id="KW-1185">Reference proteome</keyword>
<reference evidence="2" key="1">
    <citation type="submission" date="2016-11" db="EMBL/GenBank/DDBJ databases">
        <title>Trade-off between light-utilization and light-protection in marine flavobacteria.</title>
        <authorList>
            <person name="Kumagai Y."/>
            <person name="Yoshizawa S."/>
            <person name="Kogure K."/>
        </authorList>
    </citation>
    <scope>NUCLEOTIDE SEQUENCE [LARGE SCALE GENOMIC DNA]</scope>
    <source>
        <strain evidence="2">SG-18</strain>
    </source>
</reference>
<dbReference type="EMBL" id="MQVX01000001">
    <property type="protein sequence ID" value="PQJ15075.1"/>
    <property type="molecule type" value="Genomic_DNA"/>
</dbReference>
<dbReference type="RefSeq" id="WP_105000726.1">
    <property type="nucleotide sequence ID" value="NZ_MQVX01000001.1"/>
</dbReference>
<comment type="caution">
    <text evidence="1">The sequence shown here is derived from an EMBL/GenBank/DDBJ whole genome shotgun (WGS) entry which is preliminary data.</text>
</comment>
<dbReference type="OrthoDB" id="9773332at2"/>
<proteinExistence type="predicted"/>
<name>A0A2S7T6E3_9FLAO</name>
<dbReference type="Proteomes" id="UP000239366">
    <property type="component" value="Unassembled WGS sequence"/>
</dbReference>
<dbReference type="InterPro" id="IPR014127">
    <property type="entry name" value="CHP02757"/>
</dbReference>
<sequence length="261" mass="29966">MKKAELKAFLDEKAAEYEHPIFLEADPIQLPHEFSQKEDIEIAGFLIALIAWGNRKSILRSGRLLLDLLDNSPSDFVLNHREVDLLPLENFVHRTFQGKDLPFMIQVLKELYTSGGGLEGFFSKERGLQTKDAITSPLQIRISELKSYFFSWPHQARTRKHLADPVAGSAAKRINMYLRWMVRPADKGVDFGLWPHIHPKELSCPLDVHTANIARKLKILKRKQNDAKAVAELDRALRRFDPEDPVKYDFALFGLGAYEQF</sequence>
<organism evidence="1 2">
    <name type="scientific">Aureicoccus marinus</name>
    <dbReference type="NCBI Taxonomy" id="754435"/>
    <lineage>
        <taxon>Bacteria</taxon>
        <taxon>Pseudomonadati</taxon>
        <taxon>Bacteroidota</taxon>
        <taxon>Flavobacteriia</taxon>
        <taxon>Flavobacteriales</taxon>
        <taxon>Flavobacteriaceae</taxon>
        <taxon>Aureicoccus</taxon>
    </lineage>
</organism>
<protein>
    <submittedName>
        <fullName evidence="1">TIGR02757 family protein</fullName>
    </submittedName>
</protein>